<evidence type="ECO:0000256" key="2">
    <source>
        <dbReference type="ARBA" id="ARBA00023015"/>
    </source>
</evidence>
<dbReference type="GO" id="GO:0005829">
    <property type="term" value="C:cytosol"/>
    <property type="evidence" value="ECO:0007669"/>
    <property type="project" value="TreeGrafter"/>
</dbReference>
<dbReference type="InterPro" id="IPR000847">
    <property type="entry name" value="LysR_HTH_N"/>
</dbReference>
<dbReference type="InterPro" id="IPR036388">
    <property type="entry name" value="WH-like_DNA-bd_sf"/>
</dbReference>
<keyword evidence="2" id="KW-0805">Transcription regulation</keyword>
<dbReference type="SUPFAM" id="SSF46785">
    <property type="entry name" value="Winged helix' DNA-binding domain"/>
    <property type="match status" value="1"/>
</dbReference>
<dbReference type="Gene3D" id="3.40.190.290">
    <property type="match status" value="1"/>
</dbReference>
<accession>A0A484Q5Y2</accession>
<dbReference type="AlphaFoldDB" id="A0A484Q5Y2"/>
<dbReference type="Pfam" id="PF00126">
    <property type="entry name" value="HTH_1"/>
    <property type="match status" value="1"/>
</dbReference>
<evidence type="ECO:0000313" key="6">
    <source>
        <dbReference type="EMBL" id="VFR31980.1"/>
    </source>
</evidence>
<dbReference type="PANTHER" id="PTHR30419">
    <property type="entry name" value="HTH-TYPE TRANSCRIPTIONAL REGULATOR YBHD"/>
    <property type="match status" value="1"/>
</dbReference>
<dbReference type="SUPFAM" id="SSF53850">
    <property type="entry name" value="Periplasmic binding protein-like II"/>
    <property type="match status" value="1"/>
</dbReference>
<sequence>MIQQIEARLEAKLFDRDTRKARLTPAGECLYPLALRIVQEYEKAFAEYDEFAAGRRGVVRISALPSLAAMLLPGVIACFRQHHPDVDLDIREDIGAPVYQGLLDRVTDIGLAPPPQSSDDLRYKPLLRDEVVLVVRRDDPLARTKSQDWSILADREFVTTSRETGLRAMIDHALQEAGVQAEPLLSSKQPATVGSLVHAKVGIGVLSRLTLAQLDSSSLVGVPLRGPVVARSLGVVTHIGRSLSPAARLLLAEIEKQAGNLSALLNAPGSQRR</sequence>
<dbReference type="Pfam" id="PF03466">
    <property type="entry name" value="LysR_substrate"/>
    <property type="match status" value="1"/>
</dbReference>
<keyword evidence="3" id="KW-0238">DNA-binding</keyword>
<evidence type="ECO:0000256" key="3">
    <source>
        <dbReference type="ARBA" id="ARBA00023125"/>
    </source>
</evidence>
<dbReference type="CDD" id="cd08440">
    <property type="entry name" value="PBP2_LTTR_like_4"/>
    <property type="match status" value="1"/>
</dbReference>
<proteinExistence type="inferred from homology"/>
<keyword evidence="4" id="KW-0804">Transcription</keyword>
<reference evidence="6" key="1">
    <citation type="submission" date="2019-03" db="EMBL/GenBank/DDBJ databases">
        <authorList>
            <person name="Danneels B."/>
        </authorList>
    </citation>
    <scope>NUCLEOTIDE SEQUENCE</scope>
</reference>
<gene>
    <name evidence="6" type="ORF">ANK1_4049</name>
    <name evidence="7" type="ORF">ANK2_4050</name>
</gene>
<dbReference type="Gene3D" id="1.10.10.10">
    <property type="entry name" value="Winged helix-like DNA-binding domain superfamily/Winged helix DNA-binding domain"/>
    <property type="match status" value="1"/>
</dbReference>
<comment type="similarity">
    <text evidence="1">Belongs to the LysR transcriptional regulatory family.</text>
</comment>
<dbReference type="EMBL" id="CAADIF010000005">
    <property type="protein sequence ID" value="VFR60815.1"/>
    <property type="molecule type" value="Genomic_DNA"/>
</dbReference>
<organism evidence="6">
    <name type="scientific">plant metagenome</name>
    <dbReference type="NCBI Taxonomy" id="1297885"/>
    <lineage>
        <taxon>unclassified sequences</taxon>
        <taxon>metagenomes</taxon>
        <taxon>organismal metagenomes</taxon>
    </lineage>
</organism>
<dbReference type="EMBL" id="CAADIA010000006">
    <property type="protein sequence ID" value="VFR31980.1"/>
    <property type="molecule type" value="Genomic_DNA"/>
</dbReference>
<dbReference type="PANTHER" id="PTHR30419:SF8">
    <property type="entry name" value="NITROGEN ASSIMILATION TRANSCRIPTIONAL ACTIVATOR-RELATED"/>
    <property type="match status" value="1"/>
</dbReference>
<dbReference type="GO" id="GO:0003677">
    <property type="term" value="F:DNA binding"/>
    <property type="evidence" value="ECO:0007669"/>
    <property type="project" value="UniProtKB-KW"/>
</dbReference>
<evidence type="ECO:0000256" key="1">
    <source>
        <dbReference type="ARBA" id="ARBA00009437"/>
    </source>
</evidence>
<dbReference type="InterPro" id="IPR050950">
    <property type="entry name" value="HTH-type_LysR_regulators"/>
</dbReference>
<feature type="domain" description="HTH lysR-type" evidence="5">
    <location>
        <begin position="1"/>
        <end position="24"/>
    </location>
</feature>
<evidence type="ECO:0000313" key="7">
    <source>
        <dbReference type="EMBL" id="VFR60815.1"/>
    </source>
</evidence>
<dbReference type="InterPro" id="IPR005119">
    <property type="entry name" value="LysR_subst-bd"/>
</dbReference>
<name>A0A484Q5Y2_9ZZZZ</name>
<dbReference type="GO" id="GO:0003700">
    <property type="term" value="F:DNA-binding transcription factor activity"/>
    <property type="evidence" value="ECO:0007669"/>
    <property type="project" value="InterPro"/>
</dbReference>
<evidence type="ECO:0000259" key="5">
    <source>
        <dbReference type="PROSITE" id="PS50931"/>
    </source>
</evidence>
<dbReference type="InterPro" id="IPR036390">
    <property type="entry name" value="WH_DNA-bd_sf"/>
</dbReference>
<protein>
    <submittedName>
        <fullName evidence="6">LysR family transcriptional regulator YbhD</fullName>
    </submittedName>
</protein>
<dbReference type="PROSITE" id="PS50931">
    <property type="entry name" value="HTH_LYSR"/>
    <property type="match status" value="1"/>
</dbReference>
<evidence type="ECO:0000256" key="4">
    <source>
        <dbReference type="ARBA" id="ARBA00023163"/>
    </source>
</evidence>